<accession>A0ABV2WIN2</accession>
<protein>
    <submittedName>
        <fullName evidence="1">Uncharacterized protein</fullName>
    </submittedName>
</protein>
<gene>
    <name evidence="1" type="ORF">ABZ510_02650</name>
</gene>
<name>A0ABV2WIN2_9NOCA</name>
<comment type="caution">
    <text evidence="1">The sequence shown here is derived from an EMBL/GenBank/DDBJ whole genome shotgun (WGS) entry which is preliminary data.</text>
</comment>
<dbReference type="Proteomes" id="UP001550628">
    <property type="component" value="Unassembled WGS sequence"/>
</dbReference>
<proteinExistence type="predicted"/>
<sequence>MMIVLLSRVPGPVARGGIRPLTAIPAAGGANQRIERQFTRPGRPAPFGDPSVMCCGLGRRWT</sequence>
<dbReference type="RefSeq" id="WP_357114150.1">
    <property type="nucleotide sequence ID" value="NZ_JBEYBE010000005.1"/>
</dbReference>
<evidence type="ECO:0000313" key="1">
    <source>
        <dbReference type="EMBL" id="MEU1950735.1"/>
    </source>
</evidence>
<organism evidence="1 2">
    <name type="scientific">Nocardia rhamnosiphila</name>
    <dbReference type="NCBI Taxonomy" id="426716"/>
    <lineage>
        <taxon>Bacteria</taxon>
        <taxon>Bacillati</taxon>
        <taxon>Actinomycetota</taxon>
        <taxon>Actinomycetes</taxon>
        <taxon>Mycobacteriales</taxon>
        <taxon>Nocardiaceae</taxon>
        <taxon>Nocardia</taxon>
    </lineage>
</organism>
<evidence type="ECO:0000313" key="2">
    <source>
        <dbReference type="Proteomes" id="UP001550628"/>
    </source>
</evidence>
<reference evidence="1 2" key="1">
    <citation type="submission" date="2024-06" db="EMBL/GenBank/DDBJ databases">
        <title>The Natural Products Discovery Center: Release of the First 8490 Sequenced Strains for Exploring Actinobacteria Biosynthetic Diversity.</title>
        <authorList>
            <person name="Kalkreuter E."/>
            <person name="Kautsar S.A."/>
            <person name="Yang D."/>
            <person name="Bader C.D."/>
            <person name="Teijaro C.N."/>
            <person name="Fluegel L."/>
            <person name="Davis C.M."/>
            <person name="Simpson J.R."/>
            <person name="Lauterbach L."/>
            <person name="Steele A.D."/>
            <person name="Gui C."/>
            <person name="Meng S."/>
            <person name="Li G."/>
            <person name="Viehrig K."/>
            <person name="Ye F."/>
            <person name="Su P."/>
            <person name="Kiefer A.F."/>
            <person name="Nichols A."/>
            <person name="Cepeda A.J."/>
            <person name="Yan W."/>
            <person name="Fan B."/>
            <person name="Jiang Y."/>
            <person name="Adhikari A."/>
            <person name="Zheng C.-J."/>
            <person name="Schuster L."/>
            <person name="Cowan T.M."/>
            <person name="Smanski M.J."/>
            <person name="Chevrette M.G."/>
            <person name="De Carvalho L.P.S."/>
            <person name="Shen B."/>
        </authorList>
    </citation>
    <scope>NUCLEOTIDE SEQUENCE [LARGE SCALE GENOMIC DNA]</scope>
    <source>
        <strain evidence="1 2">NPDC019708</strain>
    </source>
</reference>
<keyword evidence="2" id="KW-1185">Reference proteome</keyword>
<dbReference type="EMBL" id="JBEYBF010000001">
    <property type="protein sequence ID" value="MEU1950735.1"/>
    <property type="molecule type" value="Genomic_DNA"/>
</dbReference>